<dbReference type="GO" id="GO:0003677">
    <property type="term" value="F:DNA binding"/>
    <property type="evidence" value="ECO:0007669"/>
    <property type="project" value="InterPro"/>
</dbReference>
<dbReference type="InterPro" id="IPR010982">
    <property type="entry name" value="Lambda_DNA-bd_dom_sf"/>
</dbReference>
<accession>V7HU97</accession>
<dbReference type="InterPro" id="IPR001387">
    <property type="entry name" value="Cro/C1-type_HTH"/>
</dbReference>
<dbReference type="Gene3D" id="1.10.260.40">
    <property type="entry name" value="lambda repressor-like DNA-binding domains"/>
    <property type="match status" value="1"/>
</dbReference>
<dbReference type="Proteomes" id="UP000018559">
    <property type="component" value="Unassembled WGS sequence"/>
</dbReference>
<evidence type="ECO:0000313" key="3">
    <source>
        <dbReference type="Proteomes" id="UP000018559"/>
    </source>
</evidence>
<sequence>MGLADKIKELCIEKRITVAELERKTGISNGQIRKWNERSPKAENLSKVADYFHVTTDYLLGRDGKEENSTDTKDLQKFLEVNRKGMSFGDDPITDEQKEKLDIALKMIFEKYKDKR</sequence>
<dbReference type="Pfam" id="PF13443">
    <property type="entry name" value="HTH_26"/>
    <property type="match status" value="1"/>
</dbReference>
<gene>
    <name evidence="2" type="ORF">LEQ_1844c</name>
</gene>
<reference evidence="2 3" key="1">
    <citation type="journal article" date="2014" name="Genome Announc.">
        <title>The Genome of the Predominant Equine Lactobacillus Species, Lactobacillus equi, Is Reflective of Its Lifestyle Adaptations to an Herbivorous Host.</title>
        <authorList>
            <person name="O'Donnell M.M."/>
            <person name="Harris H.M."/>
            <person name="O'Toole P.W."/>
            <person name="Ross R.P."/>
        </authorList>
    </citation>
    <scope>NUCLEOTIDE SEQUENCE [LARGE SCALE GENOMIC DNA]</scope>
    <source>
        <strain evidence="2 3">DPC 6820</strain>
    </source>
</reference>
<evidence type="ECO:0000259" key="1">
    <source>
        <dbReference type="PROSITE" id="PS50943"/>
    </source>
</evidence>
<evidence type="ECO:0000313" key="2">
    <source>
        <dbReference type="EMBL" id="ETA73472.1"/>
    </source>
</evidence>
<dbReference type="AlphaFoldDB" id="V7HU97"/>
<dbReference type="PROSITE" id="PS50943">
    <property type="entry name" value="HTH_CROC1"/>
    <property type="match status" value="1"/>
</dbReference>
<keyword evidence="3" id="KW-1185">Reference proteome</keyword>
<dbReference type="SMART" id="SM00530">
    <property type="entry name" value="HTH_XRE"/>
    <property type="match status" value="1"/>
</dbReference>
<dbReference type="PATRIC" id="fig|1392007.3.peg.1728"/>
<organism evidence="2 3">
    <name type="scientific">Ligilactobacillus equi DPC 6820</name>
    <dbReference type="NCBI Taxonomy" id="1392007"/>
    <lineage>
        <taxon>Bacteria</taxon>
        <taxon>Bacillati</taxon>
        <taxon>Bacillota</taxon>
        <taxon>Bacilli</taxon>
        <taxon>Lactobacillales</taxon>
        <taxon>Lactobacillaceae</taxon>
        <taxon>Ligilactobacillus</taxon>
    </lineage>
</organism>
<dbReference type="EMBL" id="AWWH01000183">
    <property type="protein sequence ID" value="ETA73472.1"/>
    <property type="molecule type" value="Genomic_DNA"/>
</dbReference>
<comment type="caution">
    <text evidence="2">The sequence shown here is derived from an EMBL/GenBank/DDBJ whole genome shotgun (WGS) entry which is preliminary data.</text>
</comment>
<protein>
    <submittedName>
        <fullName evidence="2">Prophage Lp1 protein 8</fullName>
    </submittedName>
</protein>
<dbReference type="SUPFAM" id="SSF47413">
    <property type="entry name" value="lambda repressor-like DNA-binding domains"/>
    <property type="match status" value="1"/>
</dbReference>
<dbReference type="RefSeq" id="WP_023860319.1">
    <property type="nucleotide sequence ID" value="NZ_AWWH01000183.1"/>
</dbReference>
<dbReference type="CDD" id="cd00093">
    <property type="entry name" value="HTH_XRE"/>
    <property type="match status" value="1"/>
</dbReference>
<name>V7HU97_9LACO</name>
<feature type="domain" description="HTH cro/C1-type" evidence="1">
    <location>
        <begin position="7"/>
        <end position="59"/>
    </location>
</feature>
<proteinExistence type="predicted"/>